<feature type="domain" description="Major facilitator superfamily (MFS) profile" evidence="8">
    <location>
        <begin position="10"/>
        <end position="514"/>
    </location>
</feature>
<evidence type="ECO:0000313" key="9">
    <source>
        <dbReference type="EMBL" id="AIQ59298.1"/>
    </source>
</evidence>
<organism evidence="9 10">
    <name type="scientific">Paenibacillus borealis</name>
    <dbReference type="NCBI Taxonomy" id="160799"/>
    <lineage>
        <taxon>Bacteria</taxon>
        <taxon>Bacillati</taxon>
        <taxon>Bacillota</taxon>
        <taxon>Bacilli</taxon>
        <taxon>Bacillales</taxon>
        <taxon>Paenibacillaceae</taxon>
        <taxon>Paenibacillus</taxon>
    </lineage>
</organism>
<evidence type="ECO:0000256" key="1">
    <source>
        <dbReference type="ARBA" id="ARBA00004651"/>
    </source>
</evidence>
<evidence type="ECO:0000256" key="5">
    <source>
        <dbReference type="ARBA" id="ARBA00022989"/>
    </source>
</evidence>
<feature type="transmembrane region" description="Helical" evidence="7">
    <location>
        <begin position="303"/>
        <end position="323"/>
    </location>
</feature>
<keyword evidence="6 7" id="KW-0472">Membrane</keyword>
<sequence length="517" mass="56384">MEQSVRKWWVLVTVSLAVFMAMLDITIVNVALPEIQKNFASDFSNLQWVLNAYTLVYAAMLLPVSKLGDIIGRKKVFLLGLGVFVIGSLASGLAGSDLWLNIFRGFQGIGGAAMMSLSLTIVTSSFPEQQRGLALGIWSSAVGLAIAGGPLVGGALVDSLGWRSIFLINIPFGIIAILLGLFFIKESDRNRDETIDILGFIFSTAMIFTMVFALIQKEMHESYSWTDWHVLGLMGLSVILFVAFIITERTVKQPMIELAIFRSWSFNGANIAAFVLGAGLYGGFTYLTILMQNYMGYSAFETGVKMLLISAFTMVLGPLAGMISGKIGNRWLISGSLFIGAIGILAMRQRMEVPFEWRYLLPGFVLLGISNGLVNPPISNAAMSAVDKKHVGMASGILNVFRQVGISFGVVLLGIKLTEGYNRSLDQQMMGLQNIDSTFKQQMLDIFHQAGAFAGSQIFDSKQAEAFQQNPAFEEVKNIVSGAFNAGMKDVDMIIAIFLLVGALASAVMIMRKREVK</sequence>
<dbReference type="GO" id="GO:0005886">
    <property type="term" value="C:plasma membrane"/>
    <property type="evidence" value="ECO:0007669"/>
    <property type="project" value="UniProtKB-SubCell"/>
</dbReference>
<evidence type="ECO:0000256" key="4">
    <source>
        <dbReference type="ARBA" id="ARBA00022692"/>
    </source>
</evidence>
<dbReference type="NCBIfam" id="TIGR00711">
    <property type="entry name" value="efflux_EmrB"/>
    <property type="match status" value="1"/>
</dbReference>
<keyword evidence="3" id="KW-1003">Cell membrane</keyword>
<keyword evidence="4 7" id="KW-0812">Transmembrane</keyword>
<dbReference type="OrthoDB" id="2321349at2"/>
<dbReference type="KEGG" id="pbd:PBOR_21880"/>
<feature type="transmembrane region" description="Helical" evidence="7">
    <location>
        <begin position="268"/>
        <end position="291"/>
    </location>
</feature>
<dbReference type="RefSeq" id="WP_042215033.1">
    <property type="nucleotide sequence ID" value="NZ_CP009285.1"/>
</dbReference>
<dbReference type="Proteomes" id="UP000029518">
    <property type="component" value="Chromosome"/>
</dbReference>
<feature type="transmembrane region" description="Helical" evidence="7">
    <location>
        <begin position="330"/>
        <end position="347"/>
    </location>
</feature>
<evidence type="ECO:0000313" key="10">
    <source>
        <dbReference type="Proteomes" id="UP000029518"/>
    </source>
</evidence>
<dbReference type="Gene3D" id="1.20.1720.10">
    <property type="entry name" value="Multidrug resistance protein D"/>
    <property type="match status" value="1"/>
</dbReference>
<dbReference type="PRINTS" id="PR01036">
    <property type="entry name" value="TCRTETB"/>
</dbReference>
<feature type="transmembrane region" description="Helical" evidence="7">
    <location>
        <begin position="76"/>
        <end position="94"/>
    </location>
</feature>
<dbReference type="Gene3D" id="1.20.1250.20">
    <property type="entry name" value="MFS general substrate transporter like domains"/>
    <property type="match status" value="1"/>
</dbReference>
<protein>
    <submittedName>
        <fullName evidence="9">Multidrug MFS transporter</fullName>
    </submittedName>
</protein>
<dbReference type="AlphaFoldDB" id="A0A089LJG7"/>
<feature type="transmembrane region" description="Helical" evidence="7">
    <location>
        <begin position="359"/>
        <end position="378"/>
    </location>
</feature>
<feature type="transmembrane region" description="Helical" evidence="7">
    <location>
        <begin position="493"/>
        <end position="511"/>
    </location>
</feature>
<name>A0A089LJG7_PAEBO</name>
<keyword evidence="2" id="KW-0813">Transport</keyword>
<dbReference type="Pfam" id="PF07690">
    <property type="entry name" value="MFS_1"/>
    <property type="match status" value="1"/>
</dbReference>
<dbReference type="EMBL" id="CP009285">
    <property type="protein sequence ID" value="AIQ59298.1"/>
    <property type="molecule type" value="Genomic_DNA"/>
</dbReference>
<dbReference type="PANTHER" id="PTHR42718">
    <property type="entry name" value="MAJOR FACILITATOR SUPERFAMILY MULTIDRUG TRANSPORTER MFSC"/>
    <property type="match status" value="1"/>
</dbReference>
<gene>
    <name evidence="9" type="ORF">PBOR_21880</name>
</gene>
<dbReference type="HOGENOM" id="CLU_000960_28_2_9"/>
<feature type="transmembrane region" description="Helical" evidence="7">
    <location>
        <begin position="48"/>
        <end position="64"/>
    </location>
</feature>
<evidence type="ECO:0000256" key="6">
    <source>
        <dbReference type="ARBA" id="ARBA00023136"/>
    </source>
</evidence>
<feature type="transmembrane region" description="Helical" evidence="7">
    <location>
        <begin position="228"/>
        <end position="247"/>
    </location>
</feature>
<dbReference type="InterPro" id="IPR011701">
    <property type="entry name" value="MFS"/>
</dbReference>
<dbReference type="InterPro" id="IPR036259">
    <property type="entry name" value="MFS_trans_sf"/>
</dbReference>
<dbReference type="PANTHER" id="PTHR42718:SF46">
    <property type="entry name" value="BLR6921 PROTEIN"/>
    <property type="match status" value="1"/>
</dbReference>
<feature type="transmembrane region" description="Helical" evidence="7">
    <location>
        <begin position="133"/>
        <end position="153"/>
    </location>
</feature>
<feature type="transmembrane region" description="Helical" evidence="7">
    <location>
        <begin position="390"/>
        <end position="415"/>
    </location>
</feature>
<dbReference type="InterPro" id="IPR020846">
    <property type="entry name" value="MFS_dom"/>
</dbReference>
<feature type="transmembrane region" description="Helical" evidence="7">
    <location>
        <begin position="196"/>
        <end position="216"/>
    </location>
</feature>
<accession>A0A089LJG7</accession>
<evidence type="ECO:0000256" key="7">
    <source>
        <dbReference type="SAM" id="Phobius"/>
    </source>
</evidence>
<comment type="subcellular location">
    <subcellularLocation>
        <location evidence="1">Cell membrane</location>
        <topology evidence="1">Multi-pass membrane protein</topology>
    </subcellularLocation>
</comment>
<feature type="transmembrane region" description="Helical" evidence="7">
    <location>
        <begin position="7"/>
        <end position="28"/>
    </location>
</feature>
<reference evidence="9" key="1">
    <citation type="submission" date="2014-08" db="EMBL/GenBank/DDBJ databases">
        <title>Comparative genomics of the Paenibacillus odorifer group.</title>
        <authorList>
            <person name="den Bakker H.C."/>
            <person name="Tsai Y.-C.Y.-C."/>
            <person name="Martin N."/>
            <person name="Korlach J."/>
            <person name="Wiedmann M."/>
        </authorList>
    </citation>
    <scope>NUCLEOTIDE SEQUENCE [LARGE SCALE GENOMIC DNA]</scope>
    <source>
        <strain evidence="9">DSM 13188</strain>
    </source>
</reference>
<feature type="transmembrane region" description="Helical" evidence="7">
    <location>
        <begin position="165"/>
        <end position="184"/>
    </location>
</feature>
<dbReference type="PROSITE" id="PS50850">
    <property type="entry name" value="MFS"/>
    <property type="match status" value="1"/>
</dbReference>
<feature type="transmembrane region" description="Helical" evidence="7">
    <location>
        <begin position="106"/>
        <end position="126"/>
    </location>
</feature>
<dbReference type="CDD" id="cd17321">
    <property type="entry name" value="MFS_MMR_MDR_like"/>
    <property type="match status" value="1"/>
</dbReference>
<dbReference type="SUPFAM" id="SSF103473">
    <property type="entry name" value="MFS general substrate transporter"/>
    <property type="match status" value="1"/>
</dbReference>
<proteinExistence type="predicted"/>
<evidence type="ECO:0000259" key="8">
    <source>
        <dbReference type="PROSITE" id="PS50850"/>
    </source>
</evidence>
<evidence type="ECO:0000256" key="2">
    <source>
        <dbReference type="ARBA" id="ARBA00022448"/>
    </source>
</evidence>
<dbReference type="InterPro" id="IPR004638">
    <property type="entry name" value="EmrB-like"/>
</dbReference>
<evidence type="ECO:0000256" key="3">
    <source>
        <dbReference type="ARBA" id="ARBA00022475"/>
    </source>
</evidence>
<dbReference type="GO" id="GO:0022857">
    <property type="term" value="F:transmembrane transporter activity"/>
    <property type="evidence" value="ECO:0007669"/>
    <property type="project" value="InterPro"/>
</dbReference>
<keyword evidence="10" id="KW-1185">Reference proteome</keyword>
<keyword evidence="5 7" id="KW-1133">Transmembrane helix</keyword>